<comment type="caution">
    <text evidence="10">The sequence shown here is derived from an EMBL/GenBank/DDBJ whole genome shotgun (WGS) entry which is preliminary data.</text>
</comment>
<gene>
    <name evidence="10" type="ORF">HAZT_HAZT003023</name>
</gene>
<comment type="subunit">
    <text evidence="8">Interacts with pre-ribosome complex.</text>
</comment>
<dbReference type="InterPro" id="IPR005155">
    <property type="entry name" value="UPF0113_PUA"/>
</dbReference>
<sequence length="166" mass="18709">MSCCIGERVKLLIKRPDGNYCFRIHNNRVFYVSEKHMKLAATMPKDMLVSFGVIFGKFTKTKKLFFLHITALDYLAPYAQSKVWIKESSEQHFLYANHVMKSDLARITDGTPRNAGVIICNSKDVPLGFGVAAKSALECRHAGPVAIVAFHQADLGEYIRDEDKII</sequence>
<dbReference type="EMBL" id="JQDR03004200">
    <property type="protein sequence ID" value="KAA0202137.1"/>
    <property type="molecule type" value="Genomic_DNA"/>
</dbReference>
<comment type="subcellular location">
    <subcellularLocation>
        <location evidence="2">Nucleus</location>
        <location evidence="2">Nucleolus</location>
    </subcellularLocation>
</comment>
<dbReference type="GO" id="GO:0042255">
    <property type="term" value="P:ribosome assembly"/>
    <property type="evidence" value="ECO:0007669"/>
    <property type="project" value="InterPro"/>
</dbReference>
<reference evidence="10" key="3">
    <citation type="submission" date="2019-06" db="EMBL/GenBank/DDBJ databases">
        <authorList>
            <person name="Poynton C."/>
            <person name="Hasenbein S."/>
            <person name="Benoit J.B."/>
            <person name="Sepulveda M.S."/>
            <person name="Poelchau M.F."/>
            <person name="Murali S.C."/>
            <person name="Chen S."/>
            <person name="Glastad K.M."/>
            <person name="Werren J.H."/>
            <person name="Vineis J.H."/>
            <person name="Bowen J.L."/>
            <person name="Friedrich M."/>
            <person name="Jones J."/>
            <person name="Robertson H.M."/>
            <person name="Feyereisen R."/>
            <person name="Mechler-Hickson A."/>
            <person name="Mathers N."/>
            <person name="Lee C.E."/>
            <person name="Colbourne J.K."/>
            <person name="Biales A."/>
            <person name="Johnston J.S."/>
            <person name="Wellborn G.A."/>
            <person name="Rosendale A.J."/>
            <person name="Cridge A.G."/>
            <person name="Munoz-Torres M.C."/>
            <person name="Bain P.A."/>
            <person name="Manny A.R."/>
            <person name="Major K.M."/>
            <person name="Lambert F.N."/>
            <person name="Vulpe C.D."/>
            <person name="Tuck P."/>
            <person name="Blalock B.J."/>
            <person name="Lin Y.-Y."/>
            <person name="Smith M.E."/>
            <person name="Ochoa-Acuna H."/>
            <person name="Chen M.-J.M."/>
            <person name="Childers C.P."/>
            <person name="Qu J."/>
            <person name="Dugan S."/>
            <person name="Lee S.L."/>
            <person name="Chao H."/>
            <person name="Dinh H."/>
            <person name="Han Y."/>
            <person name="Doddapaneni H."/>
            <person name="Worley K.C."/>
            <person name="Muzny D.M."/>
            <person name="Gibbs R.A."/>
            <person name="Richards S."/>
        </authorList>
    </citation>
    <scope>NUCLEOTIDE SEQUENCE</scope>
    <source>
        <strain evidence="10">HAZT.00-mixed</strain>
        <tissue evidence="10">Whole organism</tissue>
    </source>
</reference>
<name>A0A6A0HB01_HYAAZ</name>
<dbReference type="SUPFAM" id="SSF88802">
    <property type="entry name" value="Pre-PUA domain"/>
    <property type="match status" value="1"/>
</dbReference>
<evidence type="ECO:0000256" key="2">
    <source>
        <dbReference type="ARBA" id="ARBA00004604"/>
    </source>
</evidence>
<dbReference type="InterPro" id="IPR002478">
    <property type="entry name" value="PUA"/>
</dbReference>
<evidence type="ECO:0000256" key="1">
    <source>
        <dbReference type="ARBA" id="ARBA00004087"/>
    </source>
</evidence>
<evidence type="ECO:0000256" key="4">
    <source>
        <dbReference type="ARBA" id="ARBA00018162"/>
    </source>
</evidence>
<dbReference type="InterPro" id="IPR015947">
    <property type="entry name" value="PUA-like_sf"/>
</dbReference>
<dbReference type="Gene3D" id="2.30.130.10">
    <property type="entry name" value="PUA domain"/>
    <property type="match status" value="1"/>
</dbReference>
<comment type="similarity">
    <text evidence="3 8">Belongs to the NIP7 family.</text>
</comment>
<keyword evidence="7 8" id="KW-0539">Nucleus</keyword>
<evidence type="ECO:0000256" key="5">
    <source>
        <dbReference type="ARBA" id="ARBA00022517"/>
    </source>
</evidence>
<evidence type="ECO:0000256" key="7">
    <source>
        <dbReference type="ARBA" id="ARBA00023242"/>
    </source>
</evidence>
<dbReference type="Pfam" id="PF17833">
    <property type="entry name" value="pre-PUA_NIP7"/>
    <property type="match status" value="1"/>
</dbReference>
<organism evidence="10">
    <name type="scientific">Hyalella azteca</name>
    <name type="common">Amphipod</name>
    <dbReference type="NCBI Taxonomy" id="294128"/>
    <lineage>
        <taxon>Eukaryota</taxon>
        <taxon>Metazoa</taxon>
        <taxon>Ecdysozoa</taxon>
        <taxon>Arthropoda</taxon>
        <taxon>Crustacea</taxon>
        <taxon>Multicrustacea</taxon>
        <taxon>Malacostraca</taxon>
        <taxon>Eumalacostraca</taxon>
        <taxon>Peracarida</taxon>
        <taxon>Amphipoda</taxon>
        <taxon>Senticaudata</taxon>
        <taxon>Talitrida</taxon>
        <taxon>Talitroidea</taxon>
        <taxon>Hyalellidae</taxon>
        <taxon>Hyalella</taxon>
    </lineage>
</organism>
<dbReference type="Proteomes" id="UP000711488">
    <property type="component" value="Unassembled WGS sequence"/>
</dbReference>
<accession>A0A6A0HB01</accession>
<dbReference type="InterPro" id="IPR036974">
    <property type="entry name" value="PUA_sf"/>
</dbReference>
<dbReference type="GO" id="GO:0005730">
    <property type="term" value="C:nucleolus"/>
    <property type="evidence" value="ECO:0007669"/>
    <property type="project" value="UniProtKB-SubCell"/>
</dbReference>
<evidence type="ECO:0000256" key="3">
    <source>
        <dbReference type="ARBA" id="ARBA00009895"/>
    </source>
</evidence>
<evidence type="ECO:0000259" key="9">
    <source>
        <dbReference type="SMART" id="SM00359"/>
    </source>
</evidence>
<dbReference type="Gene3D" id="3.10.450.220">
    <property type="match status" value="1"/>
</dbReference>
<feature type="domain" description="PUA" evidence="9">
    <location>
        <begin position="81"/>
        <end position="156"/>
    </location>
</feature>
<dbReference type="InterPro" id="IPR016686">
    <property type="entry name" value="Ribosomal_synth_fac_NIP7"/>
</dbReference>
<keyword evidence="5 8" id="KW-0690">Ribosome biogenesis</keyword>
<dbReference type="SUPFAM" id="SSF88697">
    <property type="entry name" value="PUA domain-like"/>
    <property type="match status" value="1"/>
</dbReference>
<dbReference type="InterPro" id="IPR040598">
    <property type="entry name" value="NIP7_N"/>
</dbReference>
<dbReference type="Pfam" id="PF03657">
    <property type="entry name" value="UPF0113"/>
    <property type="match status" value="1"/>
</dbReference>
<reference evidence="10" key="1">
    <citation type="submission" date="2014-08" db="EMBL/GenBank/DDBJ databases">
        <authorList>
            <person name="Murali S."/>
            <person name="Richards S."/>
            <person name="Bandaranaike D."/>
            <person name="Bellair M."/>
            <person name="Blankenburg K."/>
            <person name="Chao H."/>
            <person name="Dinh H."/>
            <person name="Doddapaneni H."/>
            <person name="Dugan-Rocha S."/>
            <person name="Elkadiri S."/>
            <person name="Gnanaolivu R."/>
            <person name="Hughes D."/>
            <person name="Lee S."/>
            <person name="Li M."/>
            <person name="Ming W."/>
            <person name="Munidasa M."/>
            <person name="Muniz J."/>
            <person name="Nguyen L."/>
            <person name="Osuji N."/>
            <person name="Pu L.-L."/>
            <person name="Puazo M."/>
            <person name="Skinner E."/>
            <person name="Qu C."/>
            <person name="Quiroz J."/>
            <person name="Raj R."/>
            <person name="Weissenberger G."/>
            <person name="Xin Y."/>
            <person name="Zou X."/>
            <person name="Han Y."/>
            <person name="Worley K."/>
            <person name="Muzny D."/>
            <person name="Gibbs R."/>
        </authorList>
    </citation>
    <scope>NUCLEOTIDE SEQUENCE</scope>
    <source>
        <strain evidence="10">HAZT.00-mixed</strain>
        <tissue evidence="10">Whole organism</tissue>
    </source>
</reference>
<protein>
    <recommendedName>
        <fullName evidence="4 8">60S ribosome subunit biogenesis protein NIP7 homolog</fullName>
    </recommendedName>
</protein>
<comment type="function">
    <text evidence="1 8">Required for proper 34S pre-rRNA processing and 60S ribosome subunit assembly.</text>
</comment>
<proteinExistence type="inferred from homology"/>
<dbReference type="CDD" id="cd21151">
    <property type="entry name" value="PUA_Nip7-like"/>
    <property type="match status" value="1"/>
</dbReference>
<dbReference type="AlphaFoldDB" id="A0A6A0HB01"/>
<dbReference type="SMART" id="SM00359">
    <property type="entry name" value="PUA"/>
    <property type="match status" value="1"/>
</dbReference>
<reference evidence="10" key="2">
    <citation type="journal article" date="2018" name="Environ. Sci. Technol.">
        <title>The Toxicogenome of Hyalella azteca: A Model for Sediment Ecotoxicology and Evolutionary Toxicology.</title>
        <authorList>
            <person name="Poynton H.C."/>
            <person name="Hasenbein S."/>
            <person name="Benoit J.B."/>
            <person name="Sepulveda M.S."/>
            <person name="Poelchau M.F."/>
            <person name="Hughes D.S.T."/>
            <person name="Murali S.C."/>
            <person name="Chen S."/>
            <person name="Glastad K.M."/>
            <person name="Goodisman M.A.D."/>
            <person name="Werren J.H."/>
            <person name="Vineis J.H."/>
            <person name="Bowen J.L."/>
            <person name="Friedrich M."/>
            <person name="Jones J."/>
            <person name="Robertson H.M."/>
            <person name="Feyereisen R."/>
            <person name="Mechler-Hickson A."/>
            <person name="Mathers N."/>
            <person name="Lee C.E."/>
            <person name="Colbourne J.K."/>
            <person name="Biales A."/>
            <person name="Johnston J.S."/>
            <person name="Wellborn G.A."/>
            <person name="Rosendale A.J."/>
            <person name="Cridge A.G."/>
            <person name="Munoz-Torres M.C."/>
            <person name="Bain P.A."/>
            <person name="Manny A.R."/>
            <person name="Major K.M."/>
            <person name="Lambert F.N."/>
            <person name="Vulpe C.D."/>
            <person name="Tuck P."/>
            <person name="Blalock B.J."/>
            <person name="Lin Y.Y."/>
            <person name="Smith M.E."/>
            <person name="Ochoa-Acuna H."/>
            <person name="Chen M.M."/>
            <person name="Childers C.P."/>
            <person name="Qu J."/>
            <person name="Dugan S."/>
            <person name="Lee S.L."/>
            <person name="Chao H."/>
            <person name="Dinh H."/>
            <person name="Han Y."/>
            <person name="Doddapaneni H."/>
            <person name="Worley K.C."/>
            <person name="Muzny D.M."/>
            <person name="Gibbs R.A."/>
            <person name="Richards S."/>
        </authorList>
    </citation>
    <scope>NUCLEOTIDE SEQUENCE</scope>
    <source>
        <strain evidence="10">HAZT.00-mixed</strain>
        <tissue evidence="10">Whole organism</tissue>
    </source>
</reference>
<keyword evidence="6 8" id="KW-0694">RNA-binding</keyword>
<dbReference type="GO" id="GO:0003723">
    <property type="term" value="F:RNA binding"/>
    <property type="evidence" value="ECO:0007669"/>
    <property type="project" value="UniProtKB-KW"/>
</dbReference>
<evidence type="ECO:0000313" key="10">
    <source>
        <dbReference type="EMBL" id="KAA0202137.1"/>
    </source>
</evidence>
<evidence type="ECO:0000256" key="8">
    <source>
        <dbReference type="PIRNR" id="PIRNR017190"/>
    </source>
</evidence>
<dbReference type="PROSITE" id="PS50890">
    <property type="entry name" value="PUA"/>
    <property type="match status" value="1"/>
</dbReference>
<dbReference type="CDD" id="cd21146">
    <property type="entry name" value="Nip7_N_euk"/>
    <property type="match status" value="1"/>
</dbReference>
<dbReference type="InterPro" id="IPR055359">
    <property type="entry name" value="Nip7_N_euk"/>
</dbReference>
<dbReference type="FunFam" id="2.30.130.10:FF:000002">
    <property type="entry name" value="60S ribosome subunit biogenesis protein NIP7 homolog"/>
    <property type="match status" value="1"/>
</dbReference>
<evidence type="ECO:0000256" key="6">
    <source>
        <dbReference type="ARBA" id="ARBA00022884"/>
    </source>
</evidence>
<dbReference type="OrthoDB" id="27490at2759"/>
<dbReference type="PIRSF" id="PIRSF017190">
    <property type="entry name" value="Rbsml_synth_fac_NIP7"/>
    <property type="match status" value="1"/>
</dbReference>